<keyword evidence="7" id="KW-0488">Methylation</keyword>
<keyword evidence="18" id="KW-0472">Membrane</keyword>
<dbReference type="SUPFAM" id="SSF52096">
    <property type="entry name" value="ClpP/crotonase"/>
    <property type="match status" value="1"/>
</dbReference>
<reference evidence="46" key="1">
    <citation type="submission" date="2025-08" db="UniProtKB">
        <authorList>
            <consortium name="RefSeq"/>
        </authorList>
    </citation>
    <scope>IDENTIFICATION</scope>
    <source>
        <tissue evidence="46">Muscle</tissue>
    </source>
</reference>
<keyword evidence="45" id="KW-1185">Reference proteome</keyword>
<dbReference type="Gene3D" id="3.90.226.10">
    <property type="entry name" value="2-enoyl-CoA Hydratase, Chain A, domain 1"/>
    <property type="match status" value="1"/>
</dbReference>
<dbReference type="EC" id="1.1.1.211" evidence="36"/>
<evidence type="ECO:0000256" key="31">
    <source>
        <dbReference type="ARBA" id="ARBA00052834"/>
    </source>
</evidence>
<comment type="similarity">
    <text evidence="5">In the N-terminal section; belongs to the enoyl-CoA hydratase/isomerase family.</text>
</comment>
<dbReference type="FunFam" id="1.10.1040.50:FF:000002">
    <property type="entry name" value="Trifunctional enzyme subunit alpha, mitochondrial"/>
    <property type="match status" value="1"/>
</dbReference>
<dbReference type="Gene3D" id="1.10.1040.50">
    <property type="match status" value="1"/>
</dbReference>
<evidence type="ECO:0000256" key="42">
    <source>
        <dbReference type="RuleBase" id="RU003707"/>
    </source>
</evidence>
<evidence type="ECO:0000256" key="23">
    <source>
        <dbReference type="ARBA" id="ARBA00048361"/>
    </source>
</evidence>
<keyword evidence="14" id="KW-0560">Oxidoreductase</keyword>
<feature type="domain" description="3-hydroxyacyl-CoA dehydrogenase C-terminal" evidence="43">
    <location>
        <begin position="677"/>
        <end position="756"/>
    </location>
</feature>
<evidence type="ECO:0000256" key="26">
    <source>
        <dbReference type="ARBA" id="ARBA00050446"/>
    </source>
</evidence>
<dbReference type="InterPro" id="IPR050136">
    <property type="entry name" value="FA_oxidation_alpha_subunit"/>
</dbReference>
<dbReference type="InterPro" id="IPR006176">
    <property type="entry name" value="3-OHacyl-CoA_DH_NAD-bd"/>
</dbReference>
<comment type="catalytic activity">
    <reaction evidence="21">
        <text>a (3S)-3-hydroxyacyl-CoA = a (2E)-enoyl-CoA + H2O</text>
        <dbReference type="Rhea" id="RHEA:16105"/>
        <dbReference type="ChEBI" id="CHEBI:15377"/>
        <dbReference type="ChEBI" id="CHEBI:57318"/>
        <dbReference type="ChEBI" id="CHEBI:58856"/>
        <dbReference type="EC" id="4.2.1.17"/>
    </reaction>
    <physiologicalReaction direction="right-to-left" evidence="21">
        <dbReference type="Rhea" id="RHEA:16107"/>
    </physiologicalReaction>
</comment>
<evidence type="ECO:0000256" key="9">
    <source>
        <dbReference type="ARBA" id="ARBA00022679"/>
    </source>
</evidence>
<dbReference type="GO" id="GO:0016509">
    <property type="term" value="F:long-chain (3S)-3-hydroxyacyl-CoA dehydrogenase (NAD+) activity"/>
    <property type="evidence" value="ECO:0007669"/>
    <property type="project" value="UniProtKB-EC"/>
</dbReference>
<keyword evidence="13" id="KW-0007">Acetylation</keyword>
<keyword evidence="10" id="KW-0999">Mitochondrion inner membrane</keyword>
<evidence type="ECO:0000256" key="4">
    <source>
        <dbReference type="ARBA" id="ARBA00007005"/>
    </source>
</evidence>
<dbReference type="GO" id="GO:0016507">
    <property type="term" value="C:mitochondrial fatty acid beta-oxidation multienzyme complex"/>
    <property type="evidence" value="ECO:0007669"/>
    <property type="project" value="InterPro"/>
</dbReference>
<comment type="catalytic activity">
    <reaction evidence="24">
        <text>a (3S)-3-hydroxyacyl-CoA + NAD(+) = a 3-oxoacyl-CoA + NADH + H(+)</text>
        <dbReference type="Rhea" id="RHEA:22432"/>
        <dbReference type="ChEBI" id="CHEBI:15378"/>
        <dbReference type="ChEBI" id="CHEBI:57318"/>
        <dbReference type="ChEBI" id="CHEBI:57540"/>
        <dbReference type="ChEBI" id="CHEBI:57945"/>
        <dbReference type="ChEBI" id="CHEBI:90726"/>
        <dbReference type="EC" id="1.1.1.35"/>
    </reaction>
</comment>
<dbReference type="GO" id="GO:0070403">
    <property type="term" value="F:NAD+ binding"/>
    <property type="evidence" value="ECO:0007669"/>
    <property type="project" value="InterPro"/>
</dbReference>
<evidence type="ECO:0000256" key="8">
    <source>
        <dbReference type="ARBA" id="ARBA00022553"/>
    </source>
</evidence>
<evidence type="ECO:0000256" key="39">
    <source>
        <dbReference type="ARBA" id="ARBA00083277"/>
    </source>
</evidence>
<evidence type="ECO:0000256" key="12">
    <source>
        <dbReference type="ARBA" id="ARBA00022946"/>
    </source>
</evidence>
<evidence type="ECO:0000256" key="13">
    <source>
        <dbReference type="ARBA" id="ARBA00022990"/>
    </source>
</evidence>
<dbReference type="InterPro" id="IPR006108">
    <property type="entry name" value="3HC_DH_C"/>
</dbReference>
<keyword evidence="9" id="KW-0808">Transferase</keyword>
<evidence type="ECO:0000313" key="46">
    <source>
        <dbReference type="RefSeq" id="XP_033348664.1"/>
    </source>
</evidence>
<comment type="similarity">
    <text evidence="4">In the central section; belongs to the 3-hydroxyacyl-CoA dehydrogenase family.</text>
</comment>
<comment type="catalytic activity">
    <reaction evidence="34">
        <text>1'-[1,2-di-(9Z,12Z-octadecadienoyl)-sn-glycero-3-phospho]-3'-[1-(9Z,12Z-octadecadienoyl)-sn-glycero-3-phospho]-glycerol + hexadecanoyl-CoA = 1'-[1,2-di-(9Z,12Z-octadecadienoyl)-sn-glycero-3-phospho]-3'-[1-(9Z,12Z-octadecadienoyl)-2-hexadecanoyl-sn-glycero-3-phospho]-glycerol + CoA</text>
        <dbReference type="Rhea" id="RHEA:43680"/>
        <dbReference type="ChEBI" id="CHEBI:57287"/>
        <dbReference type="ChEBI" id="CHEBI:57379"/>
        <dbReference type="ChEBI" id="CHEBI:83580"/>
        <dbReference type="ChEBI" id="CHEBI:83583"/>
    </reaction>
    <physiologicalReaction direction="left-to-right" evidence="34">
        <dbReference type="Rhea" id="RHEA:43681"/>
    </physiologicalReaction>
</comment>
<dbReference type="CDD" id="cd06558">
    <property type="entry name" value="crotonase-like"/>
    <property type="match status" value="1"/>
</dbReference>
<evidence type="ECO:0000256" key="40">
    <source>
        <dbReference type="PIRSR" id="PIRSR612803-1"/>
    </source>
</evidence>
<evidence type="ECO:0000256" key="2">
    <source>
        <dbReference type="ARBA" id="ARBA00004273"/>
    </source>
</evidence>
<keyword evidence="12" id="KW-0809">Transit peptide</keyword>
<dbReference type="InterPro" id="IPR001753">
    <property type="entry name" value="Enoyl-CoA_hydra/iso"/>
</dbReference>
<evidence type="ECO:0000256" key="35">
    <source>
        <dbReference type="ARBA" id="ARBA00062153"/>
    </source>
</evidence>
<keyword evidence="17" id="KW-0496">Mitochondrion</keyword>
<evidence type="ECO:0000256" key="28">
    <source>
        <dbReference type="ARBA" id="ARBA00051877"/>
    </source>
</evidence>
<keyword evidence="11" id="KW-0276">Fatty acid metabolism</keyword>
<comment type="catalytic activity">
    <reaction evidence="29">
        <text>(3S)-hydroxyoctanoyl-CoA + NAD(+) = 3-oxooctanoyl-CoA + NADH + H(+)</text>
        <dbReference type="Rhea" id="RHEA:31195"/>
        <dbReference type="ChEBI" id="CHEBI:15378"/>
        <dbReference type="ChEBI" id="CHEBI:57540"/>
        <dbReference type="ChEBI" id="CHEBI:57945"/>
        <dbReference type="ChEBI" id="CHEBI:62617"/>
        <dbReference type="ChEBI" id="CHEBI:62619"/>
    </reaction>
    <physiologicalReaction direction="left-to-right" evidence="29">
        <dbReference type="Rhea" id="RHEA:31196"/>
    </physiologicalReaction>
</comment>
<dbReference type="PROSITE" id="PS00067">
    <property type="entry name" value="3HCDH"/>
    <property type="match status" value="1"/>
</dbReference>
<dbReference type="FunFam" id="3.40.50.720:FF:000009">
    <property type="entry name" value="Fatty oxidation complex, alpha subunit"/>
    <property type="match status" value="1"/>
</dbReference>
<dbReference type="KEGG" id="bvk:117232959"/>
<dbReference type="UniPathway" id="UPA00659"/>
<accession>A0A6J3K9D7</accession>
<dbReference type="SUPFAM" id="SSF48179">
    <property type="entry name" value="6-phosphogluconate dehydrogenase C-terminal domain-like"/>
    <property type="match status" value="2"/>
</dbReference>
<comment type="similarity">
    <text evidence="42">Belongs to the enoyl-CoA hydratase/isomerase family.</text>
</comment>
<dbReference type="PROSITE" id="PS00166">
    <property type="entry name" value="ENOYL_COA_HYDRATASE"/>
    <property type="match status" value="1"/>
</dbReference>
<feature type="site" description="Important for hydroxyacyl-coenzyme A dehydrogenase activity" evidence="41">
    <location>
        <position position="500"/>
    </location>
</feature>
<dbReference type="Pfam" id="PF00725">
    <property type="entry name" value="3HCDH"/>
    <property type="match status" value="2"/>
</dbReference>
<evidence type="ECO:0000256" key="5">
    <source>
        <dbReference type="ARBA" id="ARBA00008750"/>
    </source>
</evidence>
<name>A0A6J3K9D7_9HYME</name>
<dbReference type="NCBIfam" id="TIGR02441">
    <property type="entry name" value="fa_ox_alpha_mit"/>
    <property type="match status" value="1"/>
</dbReference>
<dbReference type="InterPro" id="IPR012803">
    <property type="entry name" value="Fa_ox_alpha_mit"/>
</dbReference>
<evidence type="ECO:0000256" key="29">
    <source>
        <dbReference type="ARBA" id="ARBA00052224"/>
    </source>
</evidence>
<keyword evidence="19" id="KW-0456">Lyase</keyword>
<dbReference type="PANTHER" id="PTHR43612:SF3">
    <property type="entry name" value="TRIFUNCTIONAL ENZYME SUBUNIT ALPHA, MITOCHONDRIAL"/>
    <property type="match status" value="1"/>
</dbReference>
<dbReference type="GO" id="GO:0004300">
    <property type="term" value="F:enoyl-CoA hydratase activity"/>
    <property type="evidence" value="ECO:0007669"/>
    <property type="project" value="UniProtKB-EC"/>
</dbReference>
<comment type="subcellular location">
    <subcellularLocation>
        <location evidence="2">Mitochondrion inner membrane</location>
    </subcellularLocation>
</comment>
<dbReference type="RefSeq" id="XP_033348664.1">
    <property type="nucleotide sequence ID" value="XM_033492773.1"/>
</dbReference>
<evidence type="ECO:0000256" key="36">
    <source>
        <dbReference type="ARBA" id="ARBA00066806"/>
    </source>
</evidence>
<evidence type="ECO:0000256" key="19">
    <source>
        <dbReference type="ARBA" id="ARBA00023239"/>
    </source>
</evidence>
<dbReference type="Gene3D" id="3.40.50.720">
    <property type="entry name" value="NAD(P)-binding Rossmann-like Domain"/>
    <property type="match status" value="1"/>
</dbReference>
<evidence type="ECO:0000256" key="27">
    <source>
        <dbReference type="ARBA" id="ARBA00051215"/>
    </source>
</evidence>
<keyword evidence="15" id="KW-0520">NAD</keyword>
<evidence type="ECO:0000256" key="6">
    <source>
        <dbReference type="ARBA" id="ARBA00012076"/>
    </source>
</evidence>
<dbReference type="GO" id="GO:0005743">
    <property type="term" value="C:mitochondrial inner membrane"/>
    <property type="evidence" value="ECO:0007669"/>
    <property type="project" value="UniProtKB-SubCell"/>
</dbReference>
<feature type="site" description="Important for long-chain enoyl-CoA hydratase activity" evidence="41">
    <location>
        <position position="152"/>
    </location>
</feature>
<dbReference type="Pfam" id="PF02737">
    <property type="entry name" value="3HCDH_N"/>
    <property type="match status" value="1"/>
</dbReference>
<dbReference type="Proteomes" id="UP000504631">
    <property type="component" value="Unplaced"/>
</dbReference>
<dbReference type="Pfam" id="PF00378">
    <property type="entry name" value="ECH_1"/>
    <property type="match status" value="1"/>
</dbReference>
<evidence type="ECO:0000256" key="32">
    <source>
        <dbReference type="ARBA" id="ARBA00052860"/>
    </source>
</evidence>
<comment type="catalytic activity">
    <reaction evidence="31">
        <text>(3S)-hydroxytetradecanoyl-CoA + NAD(+) = 3-oxotetradecanoyl-CoA + NADH + H(+)</text>
        <dbReference type="Rhea" id="RHEA:31167"/>
        <dbReference type="ChEBI" id="CHEBI:15378"/>
        <dbReference type="ChEBI" id="CHEBI:57540"/>
        <dbReference type="ChEBI" id="CHEBI:57945"/>
        <dbReference type="ChEBI" id="CHEBI:62543"/>
        <dbReference type="ChEBI" id="CHEBI:62614"/>
    </reaction>
    <physiologicalReaction direction="left-to-right" evidence="31">
        <dbReference type="Rhea" id="RHEA:31168"/>
    </physiologicalReaction>
</comment>
<dbReference type="GO" id="GO:0006635">
    <property type="term" value="P:fatty acid beta-oxidation"/>
    <property type="evidence" value="ECO:0007669"/>
    <property type="project" value="UniProtKB-UniPathway"/>
</dbReference>
<evidence type="ECO:0000256" key="25">
    <source>
        <dbReference type="ARBA" id="ARBA00050222"/>
    </source>
</evidence>
<comment type="catalytic activity">
    <reaction evidence="27">
        <text>a 4-saturated-(3S)-3-hydroxyacyl-CoA = a (3E)-enoyl-CoA + H2O</text>
        <dbReference type="Rhea" id="RHEA:20724"/>
        <dbReference type="ChEBI" id="CHEBI:15377"/>
        <dbReference type="ChEBI" id="CHEBI:58521"/>
        <dbReference type="ChEBI" id="CHEBI:137480"/>
        <dbReference type="EC" id="4.2.1.17"/>
    </reaction>
    <physiologicalReaction direction="right-to-left" evidence="27">
        <dbReference type="Rhea" id="RHEA:20726"/>
    </physiologicalReaction>
</comment>
<dbReference type="InterPro" id="IPR006180">
    <property type="entry name" value="3-OHacyl-CoA_DH_CS"/>
</dbReference>
<evidence type="ECO:0000256" key="7">
    <source>
        <dbReference type="ARBA" id="ARBA00022481"/>
    </source>
</evidence>
<evidence type="ECO:0000256" key="37">
    <source>
        <dbReference type="ARBA" id="ARBA00068347"/>
    </source>
</evidence>
<feature type="domain" description="3-hydroxyacyl-CoA dehydrogenase NAD binding" evidence="44">
    <location>
        <begin position="365"/>
        <end position="543"/>
    </location>
</feature>
<comment type="catalytic activity">
    <reaction evidence="30">
        <text>(3S)-3-hydroxydodecanoyl-CoA = (2E)-dodecenoyl-CoA + H2O</text>
        <dbReference type="Rhea" id="RHEA:31075"/>
        <dbReference type="ChEBI" id="CHEBI:15377"/>
        <dbReference type="ChEBI" id="CHEBI:57330"/>
        <dbReference type="ChEBI" id="CHEBI:62558"/>
    </reaction>
    <physiologicalReaction direction="right-to-left" evidence="30">
        <dbReference type="Rhea" id="RHEA:31077"/>
    </physiologicalReaction>
</comment>
<comment type="subunit">
    <text evidence="35">Heterotetramer of 2 alpha/HADHA and 2 beta/HADHB subunits; forms the mitochondrial trifunctional enzyme. Also purified as higher order heterooligomers including a 4 alpha/HADHA and 4 beta/HADHB heterooligomer which physiological significance remains unclear. The mitochondrial trifunctional enzyme interacts with MTLN.</text>
</comment>
<gene>
    <name evidence="46" type="primary">LOC117232959</name>
</gene>
<comment type="catalytic activity">
    <reaction evidence="28">
        <text>(3S)-hydroxyoctanoyl-CoA = (2E)-octenoyl-CoA + H2O</text>
        <dbReference type="Rhea" id="RHEA:31199"/>
        <dbReference type="ChEBI" id="CHEBI:15377"/>
        <dbReference type="ChEBI" id="CHEBI:62242"/>
        <dbReference type="ChEBI" id="CHEBI:62617"/>
    </reaction>
    <physiologicalReaction direction="right-to-left" evidence="28">
        <dbReference type="Rhea" id="RHEA:31201"/>
    </physiologicalReaction>
</comment>
<evidence type="ECO:0000256" key="11">
    <source>
        <dbReference type="ARBA" id="ARBA00022832"/>
    </source>
</evidence>
<evidence type="ECO:0000313" key="45">
    <source>
        <dbReference type="Proteomes" id="UP000504631"/>
    </source>
</evidence>
<feature type="site" description="Important for long-chain enoyl-CoA hydratase activity" evidence="41">
    <location>
        <position position="174"/>
    </location>
</feature>
<evidence type="ECO:0000256" key="10">
    <source>
        <dbReference type="ARBA" id="ARBA00022792"/>
    </source>
</evidence>
<evidence type="ECO:0000256" key="30">
    <source>
        <dbReference type="ARBA" id="ARBA00052711"/>
    </source>
</evidence>
<evidence type="ECO:0000256" key="3">
    <source>
        <dbReference type="ARBA" id="ARBA00005005"/>
    </source>
</evidence>
<evidence type="ECO:0000256" key="15">
    <source>
        <dbReference type="ARBA" id="ARBA00023027"/>
    </source>
</evidence>
<comment type="catalytic activity">
    <reaction evidence="25">
        <text>1'-[1,2-di-(9Z,12Z-octadecadienoyl)-sn-glycero-3-phospho]-3'-[1-(9Z,12Z-octadecadienoyl)-sn-glycero-3-phospho]-glycerol + (9Z,12Z)-octadecadienoyl-CoA = 1',3'-bis-[1,2-di-(9Z,12Z-octadecadienoyl)-sn-glycero-3-phospho]-glycerol + CoA</text>
        <dbReference type="Rhea" id="RHEA:43672"/>
        <dbReference type="ChEBI" id="CHEBI:57287"/>
        <dbReference type="ChEBI" id="CHEBI:57383"/>
        <dbReference type="ChEBI" id="CHEBI:83580"/>
        <dbReference type="ChEBI" id="CHEBI:83581"/>
    </reaction>
    <physiologicalReaction direction="left-to-right" evidence="25">
        <dbReference type="Rhea" id="RHEA:43673"/>
    </physiologicalReaction>
</comment>
<comment type="catalytic activity">
    <reaction evidence="33">
        <text>(3S)-3-hydroxydodecanoyl-CoA + NAD(+) = 3-oxododecanoyl-CoA + NADH + H(+)</text>
        <dbReference type="Rhea" id="RHEA:31179"/>
        <dbReference type="ChEBI" id="CHEBI:15378"/>
        <dbReference type="ChEBI" id="CHEBI:57540"/>
        <dbReference type="ChEBI" id="CHEBI:57945"/>
        <dbReference type="ChEBI" id="CHEBI:62558"/>
        <dbReference type="ChEBI" id="CHEBI:62615"/>
    </reaction>
    <physiologicalReaction direction="left-to-right" evidence="33">
        <dbReference type="Rhea" id="RHEA:31180"/>
    </physiologicalReaction>
</comment>
<proteinExistence type="inferred from homology"/>
<dbReference type="GeneID" id="117232959"/>
<comment type="catalytic activity">
    <reaction evidence="32">
        <text>1'-[1,2-di-(9Z,12Z-octadecadienoyl)-sn-glycero-3-phospho]-3'-[1-(9Z,12Z-octadecadienoyl)-sn-glycero-3-phospho]-glycerol + (9Z)-octadecenoyl-CoA = 1'-[1,2-di-(9Z,12Z-octadecadienoyl)-sn-glycero-3-phospho]-3'-[1-(9Z,12Z-octadecadienoyl)-2-(9Z-octadecenoyl)-sn-glycero-3-phospho]-glycerol + CoA</text>
        <dbReference type="Rhea" id="RHEA:43676"/>
        <dbReference type="ChEBI" id="CHEBI:57287"/>
        <dbReference type="ChEBI" id="CHEBI:57387"/>
        <dbReference type="ChEBI" id="CHEBI:83580"/>
        <dbReference type="ChEBI" id="CHEBI:83582"/>
    </reaction>
    <physiologicalReaction direction="left-to-right" evidence="32">
        <dbReference type="Rhea" id="RHEA:43677"/>
    </physiologicalReaction>
</comment>
<dbReference type="SUPFAM" id="SSF51735">
    <property type="entry name" value="NAD(P)-binding Rossmann-fold domains"/>
    <property type="match status" value="1"/>
</dbReference>
<feature type="active site" description="For hydroxyacyl-coenzyme A dehydrogenase activity" evidence="40">
    <location>
        <position position="512"/>
    </location>
</feature>
<evidence type="ECO:0000256" key="1">
    <source>
        <dbReference type="ARBA" id="ARBA00000469"/>
    </source>
</evidence>
<evidence type="ECO:0000259" key="43">
    <source>
        <dbReference type="Pfam" id="PF00725"/>
    </source>
</evidence>
<evidence type="ECO:0000256" key="17">
    <source>
        <dbReference type="ARBA" id="ARBA00023128"/>
    </source>
</evidence>
<feature type="domain" description="3-hydroxyacyl-CoA dehydrogenase C-terminal" evidence="43">
    <location>
        <begin position="546"/>
        <end position="641"/>
    </location>
</feature>
<comment type="catalytic activity">
    <reaction evidence="23">
        <text>(3S)-hydroxydecanoyl-CoA + NAD(+) = 3-oxodecanoyl-CoA + NADH + H(+)</text>
        <dbReference type="Rhea" id="RHEA:31187"/>
        <dbReference type="ChEBI" id="CHEBI:15378"/>
        <dbReference type="ChEBI" id="CHEBI:57540"/>
        <dbReference type="ChEBI" id="CHEBI:57945"/>
        <dbReference type="ChEBI" id="CHEBI:62548"/>
        <dbReference type="ChEBI" id="CHEBI:62616"/>
    </reaction>
    <physiologicalReaction direction="left-to-right" evidence="23">
        <dbReference type="Rhea" id="RHEA:31188"/>
    </physiologicalReaction>
</comment>
<evidence type="ECO:0000259" key="44">
    <source>
        <dbReference type="Pfam" id="PF02737"/>
    </source>
</evidence>
<evidence type="ECO:0000256" key="14">
    <source>
        <dbReference type="ARBA" id="ARBA00023002"/>
    </source>
</evidence>
<keyword evidence="16" id="KW-0443">Lipid metabolism</keyword>
<organism evidence="45 46">
    <name type="scientific">Bombus vosnesenskii</name>
    <dbReference type="NCBI Taxonomy" id="207650"/>
    <lineage>
        <taxon>Eukaryota</taxon>
        <taxon>Metazoa</taxon>
        <taxon>Ecdysozoa</taxon>
        <taxon>Arthropoda</taxon>
        <taxon>Hexapoda</taxon>
        <taxon>Insecta</taxon>
        <taxon>Pterygota</taxon>
        <taxon>Neoptera</taxon>
        <taxon>Endopterygota</taxon>
        <taxon>Hymenoptera</taxon>
        <taxon>Apocrita</taxon>
        <taxon>Aculeata</taxon>
        <taxon>Apoidea</taxon>
        <taxon>Anthophila</taxon>
        <taxon>Apidae</taxon>
        <taxon>Bombus</taxon>
        <taxon>Pyrobombus</taxon>
    </lineage>
</organism>
<comment type="pathway">
    <text evidence="3">Lipid metabolism; fatty acid beta-oxidation.</text>
</comment>
<evidence type="ECO:0000256" key="24">
    <source>
        <dbReference type="ARBA" id="ARBA00049556"/>
    </source>
</evidence>
<dbReference type="InterPro" id="IPR018376">
    <property type="entry name" value="Enoyl-CoA_hyd/isom_CS"/>
</dbReference>
<dbReference type="FunFam" id="3.90.226.10:FF:000011">
    <property type="entry name" value="Fatty acid oxidation complex subunit alpha"/>
    <property type="match status" value="1"/>
</dbReference>
<evidence type="ECO:0000256" key="21">
    <source>
        <dbReference type="ARBA" id="ARBA00035854"/>
    </source>
</evidence>
<dbReference type="InterPro" id="IPR029045">
    <property type="entry name" value="ClpP/crotonase-like_dom_sf"/>
</dbReference>
<sequence length="764" mass="83212">MSQYRLLGAIASFSHINKNVVVRTALYKSIRAMSTQVNTKHLRYKVVDNVAVLTLDSPGVKVNTLNREIMDEIVDVLKTVQHNSAVNSVVLISGKPGCFIAGADITMIQRFKTSEDGYKISSDGQKVLETIEKSQKPVVAAIQGSCLGGGLEVAMACHYRLAVNDQKTSLGLPEVMLGLLPGAGGTQRLPQLTSLPNALDMTLTGKNLKAIKAKQVGLVDILVNRLGPGIGTPEENTMRYLEETAIRAAKDLANGTLKIDRSPKTLMDKVMNFALSYEFVKNQVFTRAKNEVMKKTGGLYPAPLKILDVIRTGMDKGPKAGYEAEAKAFGELAVTSQCRGLTSLFFGQTACKKNRFGAPKNAVKKIAVVGAGLMGAGIVQVSIDKGFDVIMKDTNEAGLYRGFNQVQKGLDTAVKRKKYSNVQKDKYLSQLDSTLAYNSFKNADIVIEAVFEDIAIKHKVIKEIEANTPDYCVLATNTSAIPITEIAAGSSRPDKVIGMHYFSPVDKMQLLEIITHKGTSAETIKTAVDVGLKQGKTVITVGDGPGFYTTRILSAMLSEAIRLMQEGVDPIDLDSMCKKFGFPVGAATLSDEVGIDVGAHISAHLVKALGERFRGGDVNILSDMVQAGFLGRKSGKGIYIYESNVKNRNINLAALDILKKYKLEPKGSTSVEDRQLRMVSRFVNEAVLCLEENILANPLEGDIGAVFGLGFPPFTGGPFRWIDFYSADKLVHKMEEFQSHYGDAFKPCQMLRDMASDRSKKFYK</sequence>
<evidence type="ECO:0000256" key="33">
    <source>
        <dbReference type="ARBA" id="ARBA00052945"/>
    </source>
</evidence>
<evidence type="ECO:0000256" key="18">
    <source>
        <dbReference type="ARBA" id="ARBA00023136"/>
    </source>
</evidence>
<evidence type="ECO:0000256" key="22">
    <source>
        <dbReference type="ARBA" id="ARBA00047613"/>
    </source>
</evidence>
<keyword evidence="8" id="KW-0597">Phosphoprotein</keyword>
<evidence type="ECO:0000256" key="20">
    <source>
        <dbReference type="ARBA" id="ARBA00023268"/>
    </source>
</evidence>
<dbReference type="InterPro" id="IPR036291">
    <property type="entry name" value="NAD(P)-bd_dom_sf"/>
</dbReference>
<keyword evidence="20" id="KW-0511">Multifunctional enzyme</keyword>
<dbReference type="AlphaFoldDB" id="A0A6J3K9D7"/>
<dbReference type="PANTHER" id="PTHR43612">
    <property type="entry name" value="TRIFUNCTIONAL ENZYME SUBUNIT ALPHA"/>
    <property type="match status" value="1"/>
</dbReference>
<comment type="catalytic activity">
    <reaction evidence="1">
        <text>(3S)-hydroxyhexadecanoyl-CoA = (2E)-hexadecenoyl-CoA + H2O</text>
        <dbReference type="Rhea" id="RHEA:31163"/>
        <dbReference type="ChEBI" id="CHEBI:15377"/>
        <dbReference type="ChEBI" id="CHEBI:61526"/>
        <dbReference type="ChEBI" id="CHEBI:62613"/>
    </reaction>
    <physiologicalReaction direction="right-to-left" evidence="1">
        <dbReference type="Rhea" id="RHEA:31165"/>
    </physiologicalReaction>
</comment>
<evidence type="ECO:0000256" key="38">
    <source>
        <dbReference type="ARBA" id="ARBA00077617"/>
    </source>
</evidence>
<comment type="catalytic activity">
    <reaction evidence="22">
        <text>(3S)-hydroxyhexadecanoyl-CoA + NAD(+) = 3-oxohexadecanoyl-CoA + NADH + H(+)</text>
        <dbReference type="Rhea" id="RHEA:31159"/>
        <dbReference type="ChEBI" id="CHEBI:15378"/>
        <dbReference type="ChEBI" id="CHEBI:57349"/>
        <dbReference type="ChEBI" id="CHEBI:57540"/>
        <dbReference type="ChEBI" id="CHEBI:57945"/>
        <dbReference type="ChEBI" id="CHEBI:62613"/>
    </reaction>
    <physiologicalReaction direction="left-to-right" evidence="22">
        <dbReference type="Rhea" id="RHEA:31160"/>
    </physiologicalReaction>
</comment>
<evidence type="ECO:0000256" key="41">
    <source>
        <dbReference type="PIRSR" id="PIRSR612803-2"/>
    </source>
</evidence>
<dbReference type="EC" id="4.2.1.17" evidence="6"/>
<dbReference type="GO" id="GO:0016740">
    <property type="term" value="F:transferase activity"/>
    <property type="evidence" value="ECO:0007669"/>
    <property type="project" value="UniProtKB-KW"/>
</dbReference>
<protein>
    <recommendedName>
        <fullName evidence="37">Trifunctional enzyme subunit alpha, mitochondrial</fullName>
        <ecNumber evidence="36">1.1.1.211</ecNumber>
        <ecNumber evidence="6">4.2.1.17</ecNumber>
    </recommendedName>
    <alternativeName>
        <fullName evidence="38">Monolysocardiolipin acyltransferase</fullName>
    </alternativeName>
    <alternativeName>
        <fullName evidence="39">TP-alpha</fullName>
    </alternativeName>
</protein>
<dbReference type="CTD" id="34276"/>
<dbReference type="InterPro" id="IPR008927">
    <property type="entry name" value="6-PGluconate_DH-like_C_sf"/>
</dbReference>
<evidence type="ECO:0000256" key="34">
    <source>
        <dbReference type="ARBA" id="ARBA00052989"/>
    </source>
</evidence>
<evidence type="ECO:0000256" key="16">
    <source>
        <dbReference type="ARBA" id="ARBA00023098"/>
    </source>
</evidence>
<comment type="catalytic activity">
    <reaction evidence="26">
        <text>a long-chain (3S)-3-hydroxy fatty acyl-CoA + NAD(+) = a long-chain 3-oxo-fatty acyl-CoA + NADH + H(+)</text>
        <dbReference type="Rhea" id="RHEA:52656"/>
        <dbReference type="ChEBI" id="CHEBI:15378"/>
        <dbReference type="ChEBI" id="CHEBI:57540"/>
        <dbReference type="ChEBI" id="CHEBI:57945"/>
        <dbReference type="ChEBI" id="CHEBI:136757"/>
        <dbReference type="ChEBI" id="CHEBI:136758"/>
        <dbReference type="EC" id="1.1.1.211"/>
    </reaction>
    <physiologicalReaction direction="left-to-right" evidence="26">
        <dbReference type="Rhea" id="RHEA:52657"/>
    </physiologicalReaction>
</comment>